<dbReference type="KEGG" id="sin:YN1551_2085"/>
<dbReference type="GeneID" id="78824222"/>
<dbReference type="Proteomes" id="UP000006818">
    <property type="component" value="Chromosome"/>
</dbReference>
<dbReference type="EMBL" id="CP001404">
    <property type="protein sequence ID" value="ACP49113.1"/>
    <property type="molecule type" value="Genomic_DNA"/>
</dbReference>
<organism evidence="1 2">
    <name type="scientific">Saccharolobus islandicus (strain Y.N.15.51 / Yellowstone #2)</name>
    <name type="common">Sulfolobus islandicus</name>
    <dbReference type="NCBI Taxonomy" id="419942"/>
    <lineage>
        <taxon>Archaea</taxon>
        <taxon>Thermoproteota</taxon>
        <taxon>Thermoprotei</taxon>
        <taxon>Sulfolobales</taxon>
        <taxon>Sulfolobaceae</taxon>
        <taxon>Saccharolobus</taxon>
    </lineage>
</organism>
<dbReference type="HOGENOM" id="CLU_2730588_0_0_2"/>
<gene>
    <name evidence="1" type="ordered locus">YN1551_2085</name>
</gene>
<name>C3NJ03_SACI1</name>
<reference evidence="1 2" key="1">
    <citation type="journal article" date="2009" name="Proc. Natl. Acad. Sci. U.S.A.">
        <title>Biogeography of the Sulfolobus islandicus pan-genome.</title>
        <authorList>
            <person name="Reno M.L."/>
            <person name="Held N.L."/>
            <person name="Fields C.J."/>
            <person name="Burke P.V."/>
            <person name="Whitaker R.J."/>
        </authorList>
    </citation>
    <scope>NUCLEOTIDE SEQUENCE [LARGE SCALE GENOMIC DNA]</scope>
    <source>
        <strain evidence="2">Y.N.15.51 / Yellowstone #2</strain>
    </source>
</reference>
<evidence type="ECO:0000313" key="1">
    <source>
        <dbReference type="EMBL" id="ACP49113.1"/>
    </source>
</evidence>
<dbReference type="RefSeq" id="WP_012717722.1">
    <property type="nucleotide sequence ID" value="NC_012623.1"/>
</dbReference>
<accession>C3NJ03</accession>
<dbReference type="InterPro" id="IPR029045">
    <property type="entry name" value="ClpP/crotonase-like_dom_sf"/>
</dbReference>
<proteinExistence type="predicted"/>
<evidence type="ECO:0000313" key="2">
    <source>
        <dbReference type="Proteomes" id="UP000006818"/>
    </source>
</evidence>
<dbReference type="Gene3D" id="3.90.226.10">
    <property type="entry name" value="2-enoyl-CoA Hydratase, Chain A, domain 1"/>
    <property type="match status" value="1"/>
</dbReference>
<dbReference type="SUPFAM" id="SSF52096">
    <property type="entry name" value="ClpP/crotonase"/>
    <property type="match status" value="1"/>
</dbReference>
<protein>
    <submittedName>
        <fullName evidence="1">Uncharacterized protein</fullName>
    </submittedName>
</protein>
<sequence length="71" mass="8128">MLLEEAKKLANNICKFSVDAIYKAKRAINEGIESPLSTSLSYEIELAVNLFNDNVKKKIEEFIYKKGKRSM</sequence>
<dbReference type="AlphaFoldDB" id="C3NJ03"/>